<dbReference type="CDD" id="cd17724">
    <property type="entry name" value="BRCT_p53bp1_rpt2"/>
    <property type="match status" value="1"/>
</dbReference>
<dbReference type="Proteomes" id="UP000324222">
    <property type="component" value="Unassembled WGS sequence"/>
</dbReference>
<evidence type="ECO:0000313" key="3">
    <source>
        <dbReference type="Proteomes" id="UP000324222"/>
    </source>
</evidence>
<evidence type="ECO:0000313" key="2">
    <source>
        <dbReference type="EMBL" id="MPC36726.1"/>
    </source>
</evidence>
<proteinExistence type="predicted"/>
<evidence type="ECO:0000259" key="1">
    <source>
        <dbReference type="PROSITE" id="PS50172"/>
    </source>
</evidence>
<dbReference type="SUPFAM" id="SSF52113">
    <property type="entry name" value="BRCT domain"/>
    <property type="match status" value="1"/>
</dbReference>
<comment type="caution">
    <text evidence="2">The sequence shown here is derived from an EMBL/GenBank/DDBJ whole genome shotgun (WGS) entry which is preliminary data.</text>
</comment>
<protein>
    <recommendedName>
        <fullName evidence="1">BRCT domain-containing protein</fullName>
    </recommendedName>
</protein>
<sequence>MTVLAGNLNRVLDKSMTLVVGDSSLPQDEEQRARQLGLPVVSTEWVIQSLIQGTQLSHESFLRPLGRPSGSSARGEN</sequence>
<dbReference type="InterPro" id="IPR047250">
    <property type="entry name" value="BRCT_p53bp1-like_rpt2"/>
</dbReference>
<dbReference type="InterPro" id="IPR036420">
    <property type="entry name" value="BRCT_dom_sf"/>
</dbReference>
<accession>A0A5B7EU91</accession>
<dbReference type="PROSITE" id="PS50172">
    <property type="entry name" value="BRCT"/>
    <property type="match status" value="1"/>
</dbReference>
<dbReference type="OrthoDB" id="6345965at2759"/>
<keyword evidence="3" id="KW-1185">Reference proteome</keyword>
<name>A0A5B7EU91_PORTR</name>
<dbReference type="InterPro" id="IPR001357">
    <property type="entry name" value="BRCT_dom"/>
</dbReference>
<dbReference type="AlphaFoldDB" id="A0A5B7EU91"/>
<feature type="domain" description="BRCT" evidence="1">
    <location>
        <begin position="1"/>
        <end position="63"/>
    </location>
</feature>
<dbReference type="Gene3D" id="3.40.50.10190">
    <property type="entry name" value="BRCT domain"/>
    <property type="match status" value="1"/>
</dbReference>
<gene>
    <name evidence="2" type="ORF">E2C01_030193</name>
</gene>
<dbReference type="EMBL" id="VSRR010003591">
    <property type="protein sequence ID" value="MPC36726.1"/>
    <property type="molecule type" value="Genomic_DNA"/>
</dbReference>
<organism evidence="2 3">
    <name type="scientific">Portunus trituberculatus</name>
    <name type="common">Swimming crab</name>
    <name type="synonym">Neptunus trituberculatus</name>
    <dbReference type="NCBI Taxonomy" id="210409"/>
    <lineage>
        <taxon>Eukaryota</taxon>
        <taxon>Metazoa</taxon>
        <taxon>Ecdysozoa</taxon>
        <taxon>Arthropoda</taxon>
        <taxon>Crustacea</taxon>
        <taxon>Multicrustacea</taxon>
        <taxon>Malacostraca</taxon>
        <taxon>Eumalacostraca</taxon>
        <taxon>Eucarida</taxon>
        <taxon>Decapoda</taxon>
        <taxon>Pleocyemata</taxon>
        <taxon>Brachyura</taxon>
        <taxon>Eubrachyura</taxon>
        <taxon>Portunoidea</taxon>
        <taxon>Portunidae</taxon>
        <taxon>Portuninae</taxon>
        <taxon>Portunus</taxon>
    </lineage>
</organism>
<reference evidence="2 3" key="1">
    <citation type="submission" date="2019-05" db="EMBL/GenBank/DDBJ databases">
        <title>Another draft genome of Portunus trituberculatus and its Hox gene families provides insights of decapod evolution.</title>
        <authorList>
            <person name="Jeong J.-H."/>
            <person name="Song I."/>
            <person name="Kim S."/>
            <person name="Choi T."/>
            <person name="Kim D."/>
            <person name="Ryu S."/>
            <person name="Kim W."/>
        </authorList>
    </citation>
    <scope>NUCLEOTIDE SEQUENCE [LARGE SCALE GENOMIC DNA]</scope>
    <source>
        <tissue evidence="2">Muscle</tissue>
    </source>
</reference>
<dbReference type="Pfam" id="PF18428">
    <property type="entry name" value="BRCT_3"/>
    <property type="match status" value="1"/>
</dbReference>